<reference evidence="6 7" key="1">
    <citation type="submission" date="2016-11" db="EMBL/GenBank/DDBJ databases">
        <authorList>
            <person name="Jaros S."/>
            <person name="Januszkiewicz K."/>
            <person name="Wedrychowicz H."/>
        </authorList>
    </citation>
    <scope>NUCLEOTIDE SEQUENCE [LARGE SCALE GENOMIC DNA]</scope>
    <source>
        <strain evidence="6 7">DSM 14916</strain>
    </source>
</reference>
<accession>A0A1M6I067</accession>
<name>A0A1M6I067_9PROT</name>
<dbReference type="PANTHER" id="PTHR43400">
    <property type="entry name" value="FUMARATE REDUCTASE"/>
    <property type="match status" value="1"/>
</dbReference>
<dbReference type="GO" id="GO:0016491">
    <property type="term" value="F:oxidoreductase activity"/>
    <property type="evidence" value="ECO:0007669"/>
    <property type="project" value="UniProtKB-KW"/>
</dbReference>
<keyword evidence="2" id="KW-0285">Flavoprotein</keyword>
<dbReference type="InterPro" id="IPR003953">
    <property type="entry name" value="FAD-dep_OxRdtase_2_FAD-bd"/>
</dbReference>
<keyword evidence="4" id="KW-0560">Oxidoreductase</keyword>
<comment type="cofactor">
    <cofactor evidence="1">
        <name>FAD</name>
        <dbReference type="ChEBI" id="CHEBI:57692"/>
    </cofactor>
</comment>
<evidence type="ECO:0000256" key="3">
    <source>
        <dbReference type="ARBA" id="ARBA00022827"/>
    </source>
</evidence>
<dbReference type="Pfam" id="PF00890">
    <property type="entry name" value="FAD_binding_2"/>
    <property type="match status" value="1"/>
</dbReference>
<proteinExistence type="predicted"/>
<keyword evidence="7" id="KW-1185">Reference proteome</keyword>
<dbReference type="PANTHER" id="PTHR43400:SF10">
    <property type="entry name" value="3-OXOSTEROID 1-DEHYDROGENASE"/>
    <property type="match status" value="1"/>
</dbReference>
<evidence type="ECO:0000313" key="6">
    <source>
        <dbReference type="EMBL" id="SHJ27833.1"/>
    </source>
</evidence>
<evidence type="ECO:0000256" key="1">
    <source>
        <dbReference type="ARBA" id="ARBA00001974"/>
    </source>
</evidence>
<protein>
    <submittedName>
        <fullName evidence="6">FAD binding domain-containing protein</fullName>
    </submittedName>
</protein>
<organism evidence="6 7">
    <name type="scientific">Muricoccus roseus</name>
    <dbReference type="NCBI Taxonomy" id="198092"/>
    <lineage>
        <taxon>Bacteria</taxon>
        <taxon>Pseudomonadati</taxon>
        <taxon>Pseudomonadota</taxon>
        <taxon>Alphaproteobacteria</taxon>
        <taxon>Acetobacterales</taxon>
        <taxon>Roseomonadaceae</taxon>
        <taxon>Muricoccus</taxon>
    </lineage>
</organism>
<dbReference type="AlphaFoldDB" id="A0A1M6I067"/>
<evidence type="ECO:0000259" key="5">
    <source>
        <dbReference type="Pfam" id="PF00890"/>
    </source>
</evidence>
<sequence>MTAQGWDVVVVGSGLAGLATAIAARLLGLDCLLVEKAAMVGGGTAISSGLLWIGDNHLNAAAGGGDSPEAVRAYLRYVGADGLDPARMEAFAAEAPGALRFFEAAGLPFRLSPRLDHYGMAPGATAGGRPVELPAIDLAELGEWADRVLRPSGPLYRLGGQEAVALGGPNRKATWDAAEEVARANPGLCGAGAGLVAWMLRAALRHGVEIRTGVGAERLVVTDGRVAGIVTRDGETLGRAERRGAGKRRL</sequence>
<dbReference type="InterPro" id="IPR050315">
    <property type="entry name" value="FAD-oxidoreductase_2"/>
</dbReference>
<gene>
    <name evidence="6" type="ORF">SAMN02745194_02154</name>
</gene>
<dbReference type="STRING" id="198092.SAMN02745194_02154"/>
<dbReference type="Gene3D" id="3.50.50.60">
    <property type="entry name" value="FAD/NAD(P)-binding domain"/>
    <property type="match status" value="1"/>
</dbReference>
<feature type="domain" description="FAD-dependent oxidoreductase 2 FAD-binding" evidence="5">
    <location>
        <begin position="7"/>
        <end position="234"/>
    </location>
</feature>
<evidence type="ECO:0000313" key="7">
    <source>
        <dbReference type="Proteomes" id="UP000184387"/>
    </source>
</evidence>
<dbReference type="SUPFAM" id="SSF51905">
    <property type="entry name" value="FAD/NAD(P)-binding domain"/>
    <property type="match status" value="1"/>
</dbReference>
<keyword evidence="3" id="KW-0274">FAD</keyword>
<evidence type="ECO:0000256" key="2">
    <source>
        <dbReference type="ARBA" id="ARBA00022630"/>
    </source>
</evidence>
<evidence type="ECO:0000256" key="4">
    <source>
        <dbReference type="ARBA" id="ARBA00023002"/>
    </source>
</evidence>
<dbReference type="InterPro" id="IPR036188">
    <property type="entry name" value="FAD/NAD-bd_sf"/>
</dbReference>
<dbReference type="EMBL" id="FQZF01000011">
    <property type="protein sequence ID" value="SHJ27833.1"/>
    <property type="molecule type" value="Genomic_DNA"/>
</dbReference>
<dbReference type="Proteomes" id="UP000184387">
    <property type="component" value="Unassembled WGS sequence"/>
</dbReference>